<organism evidence="2 3">
    <name type="scientific">Malassezia restricta (strain ATCC 96810 / NBRC 103918 / CBS 7877)</name>
    <name type="common">Seborrheic dermatitis infection agent</name>
    <dbReference type="NCBI Taxonomy" id="425264"/>
    <lineage>
        <taxon>Eukaryota</taxon>
        <taxon>Fungi</taxon>
        <taxon>Dikarya</taxon>
        <taxon>Basidiomycota</taxon>
        <taxon>Ustilaginomycotina</taxon>
        <taxon>Malasseziomycetes</taxon>
        <taxon>Malasseziales</taxon>
        <taxon>Malasseziaceae</taxon>
        <taxon>Malassezia</taxon>
    </lineage>
</organism>
<sequence length="499" mass="55965">MAFRARWTAIARARSRCFSTSTCLHKSKVSALDFQLSTKDAVYRARLAALEQLLPSIKGRWGGVSFAVMQALGLGWLTDSEESLMRFVRARATYVPRWVIDAICHVPCRGEQGMAKASFITTNSTLPGNGWRPLDTLPLSPPPPRTSSSPPPSQAIITPHDEPMTYTAFSPERHLHPDVDIPDGVSVIPFNLSPMSLLALGPSADLSTSMINMISKDPIWHTDKRFTILPGVEVQLATVNTNEPETDRAMLRMNLDKIDVDMLACYPVLLPIHLIEFQYDAHGQQDLRATVALGAWDPYLITYALRTEDPDVWRSKLTPSFLDLDMVDFDPRVPVAPSVLDPLAKDEADAADIRIIDFLTKQSHLKGAFEQHAKMCLEKADWSACEAWERQHADADSHEARSGVGRHIAWSSTHIRPYYEDMEVNRRYAALSSEAALWTHLYKGVENDRSRGVDVSRVEMLQDGESVTGEEAIELIRKRLAEAQVKRLASKPDWLRERT</sequence>
<dbReference type="AlphaFoldDB" id="A0A3G2S2S6"/>
<keyword evidence="3" id="KW-1185">Reference proteome</keyword>
<protein>
    <submittedName>
        <fullName evidence="2">Uncharacterized protein</fullName>
    </submittedName>
</protein>
<feature type="region of interest" description="Disordered" evidence="1">
    <location>
        <begin position="127"/>
        <end position="153"/>
    </location>
</feature>
<proteinExistence type="predicted"/>
<evidence type="ECO:0000313" key="3">
    <source>
        <dbReference type="Proteomes" id="UP000269793"/>
    </source>
</evidence>
<name>A0A3G2S2S6_MALR7</name>
<reference evidence="2 3" key="1">
    <citation type="submission" date="2018-10" db="EMBL/GenBank/DDBJ databases">
        <title>Complete genome sequence of Malassezia restricta CBS 7877.</title>
        <authorList>
            <person name="Morand S.C."/>
            <person name="Bertignac M."/>
            <person name="Iltis A."/>
            <person name="Kolder I."/>
            <person name="Pirovano W."/>
            <person name="Jourdain R."/>
            <person name="Clavaud C."/>
        </authorList>
    </citation>
    <scope>NUCLEOTIDE SEQUENCE [LARGE SCALE GENOMIC DNA]</scope>
    <source>
        <strain evidence="2 3">CBS 7877</strain>
    </source>
</reference>
<gene>
    <name evidence="2" type="ORF">DNF11_0662</name>
</gene>
<dbReference type="VEuPathDB" id="FungiDB:DNF11_0662"/>
<accession>A0A3G2S2S6</accession>
<dbReference type="OrthoDB" id="2349883at2759"/>
<feature type="compositionally biased region" description="Pro residues" evidence="1">
    <location>
        <begin position="139"/>
        <end position="153"/>
    </location>
</feature>
<dbReference type="EMBL" id="CP033148">
    <property type="protein sequence ID" value="AYO41612.1"/>
    <property type="molecule type" value="Genomic_DNA"/>
</dbReference>
<dbReference type="Proteomes" id="UP000269793">
    <property type="component" value="Chromosome I"/>
</dbReference>
<evidence type="ECO:0000313" key="2">
    <source>
        <dbReference type="EMBL" id="AYO41612.1"/>
    </source>
</evidence>
<evidence type="ECO:0000256" key="1">
    <source>
        <dbReference type="SAM" id="MobiDB-lite"/>
    </source>
</evidence>